<protein>
    <recommendedName>
        <fullName evidence="3">Transposase</fullName>
    </recommendedName>
</protein>
<keyword evidence="2" id="KW-1185">Reference proteome</keyword>
<evidence type="ECO:0000313" key="1">
    <source>
        <dbReference type="EMBL" id="RRA95893.1"/>
    </source>
</evidence>
<dbReference type="AlphaFoldDB" id="A0A3P1B5M5"/>
<dbReference type="EMBL" id="RQTJ01000006">
    <property type="protein sequence ID" value="RRA95893.1"/>
    <property type="molecule type" value="Genomic_DNA"/>
</dbReference>
<organism evidence="1 2">
    <name type="scientific">Paenimyroides viscosum</name>
    <dbReference type="NCBI Taxonomy" id="2488729"/>
    <lineage>
        <taxon>Bacteria</taxon>
        <taxon>Pseudomonadati</taxon>
        <taxon>Bacteroidota</taxon>
        <taxon>Flavobacteriia</taxon>
        <taxon>Flavobacteriales</taxon>
        <taxon>Flavobacteriaceae</taxon>
        <taxon>Paenimyroides</taxon>
    </lineage>
</organism>
<comment type="caution">
    <text evidence="1">The sequence shown here is derived from an EMBL/GenBank/DDBJ whole genome shotgun (WGS) entry which is preliminary data.</text>
</comment>
<gene>
    <name evidence="1" type="ORF">EG242_04365</name>
</gene>
<proteinExistence type="predicted"/>
<evidence type="ECO:0000313" key="2">
    <source>
        <dbReference type="Proteomes" id="UP000268372"/>
    </source>
</evidence>
<dbReference type="RefSeq" id="WP_124898689.1">
    <property type="nucleotide sequence ID" value="NZ_RQTJ01000006.1"/>
</dbReference>
<reference evidence="1 2" key="1">
    <citation type="submission" date="2018-11" db="EMBL/GenBank/DDBJ databases">
        <title>Flavobacterium sp. nov., YIM 102796 draft genome.</title>
        <authorList>
            <person name="Li G."/>
            <person name="Jiang Y."/>
        </authorList>
    </citation>
    <scope>NUCLEOTIDE SEQUENCE [LARGE SCALE GENOMIC DNA]</scope>
    <source>
        <strain evidence="1 2">YIM 102796</strain>
    </source>
</reference>
<dbReference type="Proteomes" id="UP000268372">
    <property type="component" value="Unassembled WGS sequence"/>
</dbReference>
<accession>A0A3P1B5M5</accession>
<dbReference type="OrthoDB" id="1404787at2"/>
<name>A0A3P1B5M5_9FLAO</name>
<evidence type="ECO:0008006" key="3">
    <source>
        <dbReference type="Google" id="ProtNLM"/>
    </source>
</evidence>
<sequence>MATSTMKLTRKIQIVVDLPTQAERKEALDTLYRWQNRCYRAANLIVSHLYVQEMIREFFYLSDGIKYKLADEKKDATGMLQRSRINTTYRVVSDRFKGEIPTNILSCLNNALLSSFKKDIEGYRRGESSVKSFKRNMAFPFGLEGIGGFSYNADKRAFCFRLFSIPFYTYLGKDFTDKRKLLEQVVAGEVKLCTSHIKLQDGKIFWLPVFEIQKEDNNLNIEVVAEASLSLEYPLVVKIGKARLTIGTQEEFLYRRLAIQKSMERVCIGVNYCRSDKGIKRKLKATEKLRKAEDNYVNNRLHLYSKRLIDFCVQHRAGTLILLDMQEKIEVAKTEEFVLRNWSYHNLMTKIKYKADKAGIELITA</sequence>